<dbReference type="GO" id="GO:0016740">
    <property type="term" value="F:transferase activity"/>
    <property type="evidence" value="ECO:0007669"/>
    <property type="project" value="UniProtKB-KW"/>
</dbReference>
<evidence type="ECO:0000313" key="2">
    <source>
        <dbReference type="Proteomes" id="UP000198636"/>
    </source>
</evidence>
<keyword evidence="1" id="KW-0808">Transferase</keyword>
<dbReference type="OrthoDB" id="9810452at2"/>
<keyword evidence="2" id="KW-1185">Reference proteome</keyword>
<sequence>MVNKDIRWRQRYENFNKAYMKLHAAVVDIEKLSVLEKEGLIQRFEYTFELAWKTLKDYLEAKEVEARFPRDVIKAAFHYELIKDGDVWMDMLEKRNILAHTYNEERFNFALKKIKEEYYYAISQVHDYLGEIK</sequence>
<dbReference type="Proteomes" id="UP000198636">
    <property type="component" value="Unassembled WGS sequence"/>
</dbReference>
<dbReference type="RefSeq" id="WP_091538689.1">
    <property type="nucleotide sequence ID" value="NZ_FMUS01000001.1"/>
</dbReference>
<organism evidence="1 2">
    <name type="scientific">Alkaliphilus peptidifermentans DSM 18978</name>
    <dbReference type="NCBI Taxonomy" id="1120976"/>
    <lineage>
        <taxon>Bacteria</taxon>
        <taxon>Bacillati</taxon>
        <taxon>Bacillota</taxon>
        <taxon>Clostridia</taxon>
        <taxon>Peptostreptococcales</taxon>
        <taxon>Natronincolaceae</taxon>
        <taxon>Alkaliphilus</taxon>
    </lineage>
</organism>
<dbReference type="EMBL" id="FMUS01000001">
    <property type="protein sequence ID" value="SCX76330.1"/>
    <property type="molecule type" value="Genomic_DNA"/>
</dbReference>
<dbReference type="AlphaFoldDB" id="A0A1G5AEP5"/>
<dbReference type="Gene3D" id="1.20.120.330">
    <property type="entry name" value="Nucleotidyltransferases domain 2"/>
    <property type="match status" value="1"/>
</dbReference>
<dbReference type="InterPro" id="IPR010235">
    <property type="entry name" value="HepT"/>
</dbReference>
<dbReference type="SUPFAM" id="SSF81593">
    <property type="entry name" value="Nucleotidyltransferase substrate binding subunit/domain"/>
    <property type="match status" value="1"/>
</dbReference>
<evidence type="ECO:0000313" key="1">
    <source>
        <dbReference type="EMBL" id="SCX76330.1"/>
    </source>
</evidence>
<gene>
    <name evidence="1" type="ORF">SAMN03080606_00093</name>
</gene>
<proteinExistence type="predicted"/>
<name>A0A1G5AEP5_9FIRM</name>
<protein>
    <submittedName>
        <fullName evidence="1">Nucleotidyltransferase substrate binding protein, HI0074 family</fullName>
    </submittedName>
</protein>
<reference evidence="1 2" key="1">
    <citation type="submission" date="2016-10" db="EMBL/GenBank/DDBJ databases">
        <authorList>
            <person name="de Groot N.N."/>
        </authorList>
    </citation>
    <scope>NUCLEOTIDE SEQUENCE [LARGE SCALE GENOMIC DNA]</scope>
    <source>
        <strain evidence="1 2">DSM 18978</strain>
    </source>
</reference>
<dbReference type="STRING" id="1120976.SAMN03080606_00093"/>
<accession>A0A1G5AEP5</accession>
<dbReference type="Pfam" id="PF08780">
    <property type="entry name" value="NTase_sub_bind"/>
    <property type="match status" value="1"/>
</dbReference>
<dbReference type="NCBIfam" id="TIGR01987">
    <property type="entry name" value="HI0074"/>
    <property type="match status" value="1"/>
</dbReference>